<evidence type="ECO:0000259" key="1">
    <source>
        <dbReference type="Pfam" id="PF25884"/>
    </source>
</evidence>
<dbReference type="EMBL" id="KI392614">
    <property type="protein sequence ID" value="ERN12301.1"/>
    <property type="molecule type" value="Genomic_DNA"/>
</dbReference>
<keyword evidence="3" id="KW-1185">Reference proteome</keyword>
<dbReference type="PANTHER" id="PTHR33976">
    <property type="entry name" value="OS07G0645000 PROTEIN"/>
    <property type="match status" value="1"/>
</dbReference>
<evidence type="ECO:0000313" key="3">
    <source>
        <dbReference type="Proteomes" id="UP000017836"/>
    </source>
</evidence>
<dbReference type="InterPro" id="IPR045285">
    <property type="entry name" value="At5g19230-like"/>
</dbReference>
<dbReference type="OMA" id="ASEDNWI"/>
<protein>
    <recommendedName>
        <fullName evidence="1">Uncharacterized GPI-anchored protein At5g19230-like domain-containing protein</fullName>
    </recommendedName>
</protein>
<proteinExistence type="predicted"/>
<dbReference type="AlphaFoldDB" id="W1PWW3"/>
<dbReference type="HOGENOM" id="CLU_087436_1_0_1"/>
<dbReference type="Gramene" id="ERN12301">
    <property type="protein sequence ID" value="ERN12301"/>
    <property type="gene ID" value="AMTR_s00025p00038290"/>
</dbReference>
<gene>
    <name evidence="2" type="ORF">AMTR_s00025p00038290</name>
</gene>
<reference evidence="3" key="1">
    <citation type="journal article" date="2013" name="Science">
        <title>The Amborella genome and the evolution of flowering plants.</title>
        <authorList>
            <consortium name="Amborella Genome Project"/>
        </authorList>
    </citation>
    <scope>NUCLEOTIDE SEQUENCE [LARGE SCALE GENOMIC DNA]</scope>
</reference>
<organism evidence="2 3">
    <name type="scientific">Amborella trichopoda</name>
    <dbReference type="NCBI Taxonomy" id="13333"/>
    <lineage>
        <taxon>Eukaryota</taxon>
        <taxon>Viridiplantae</taxon>
        <taxon>Streptophyta</taxon>
        <taxon>Embryophyta</taxon>
        <taxon>Tracheophyta</taxon>
        <taxon>Spermatophyta</taxon>
        <taxon>Magnoliopsida</taxon>
        <taxon>Amborellales</taxon>
        <taxon>Amborellaceae</taxon>
        <taxon>Amborella</taxon>
    </lineage>
</organism>
<dbReference type="PANTHER" id="PTHR33976:SF8">
    <property type="entry name" value="OS07G0645000 PROTEIN"/>
    <property type="match status" value="1"/>
</dbReference>
<name>W1PWW3_AMBTC</name>
<accession>W1PWW3</accession>
<dbReference type="STRING" id="13333.W1PWW3"/>
<dbReference type="Pfam" id="PF25884">
    <property type="entry name" value="At5g19230"/>
    <property type="match status" value="1"/>
</dbReference>
<dbReference type="Proteomes" id="UP000017836">
    <property type="component" value="Unassembled WGS sequence"/>
</dbReference>
<dbReference type="InterPro" id="IPR059083">
    <property type="entry name" value="At5g19230_dom"/>
</dbReference>
<feature type="domain" description="Uncharacterized GPI-anchored protein At5g19230-like" evidence="1">
    <location>
        <begin position="42"/>
        <end position="168"/>
    </location>
</feature>
<sequence>MLRPCKNAVGRIKQSRRISNSGCEELVRMPKLWVINAYSEDKQLFNSLNSYRSSSNLPALSSNENAACLADKIAGKYEDQPCTNTTGANTVPGTETQFSDYPDFLADCHLNVSNTRDGVIMLVCVPKLVPALVLSNFTHSQQYSRYLNDTKYVGAGIASEDNWIVAVLTTNTSTGSFQPYNAATSSKVVMSSLFLLAFSCFLLD</sequence>
<dbReference type="eggNOG" id="ENOG502RYCU">
    <property type="taxonomic scope" value="Eukaryota"/>
</dbReference>
<evidence type="ECO:0000313" key="2">
    <source>
        <dbReference type="EMBL" id="ERN12301.1"/>
    </source>
</evidence>